<dbReference type="PRINTS" id="PR01302">
    <property type="entry name" value="TYPE3IMPPROT"/>
</dbReference>
<evidence type="ECO:0000256" key="1">
    <source>
        <dbReference type="ARBA" id="ARBA00004651"/>
    </source>
</evidence>
<evidence type="ECO:0000256" key="5">
    <source>
        <dbReference type="ARBA" id="ARBA00022989"/>
    </source>
</evidence>
<evidence type="ECO:0000256" key="4">
    <source>
        <dbReference type="ARBA" id="ARBA00022692"/>
    </source>
</evidence>
<keyword evidence="8" id="KW-0966">Cell projection</keyword>
<gene>
    <name evidence="8" type="primary">fliP_1</name>
    <name evidence="8" type="ORF">PSP31121_00148</name>
</gene>
<evidence type="ECO:0000256" key="3">
    <source>
        <dbReference type="ARBA" id="ARBA00022475"/>
    </source>
</evidence>
<keyword evidence="6 7" id="KW-0472">Membrane</keyword>
<reference evidence="8 9" key="1">
    <citation type="submission" date="2019-08" db="EMBL/GenBank/DDBJ databases">
        <authorList>
            <person name="Peeters C."/>
        </authorList>
    </citation>
    <scope>NUCLEOTIDE SEQUENCE [LARGE SCALE GENOMIC DNA]</scope>
    <source>
        <strain evidence="8 9">LMG 31121</strain>
    </source>
</reference>
<dbReference type="EMBL" id="CABPSR010000001">
    <property type="protein sequence ID" value="VVE74096.1"/>
    <property type="molecule type" value="Genomic_DNA"/>
</dbReference>
<dbReference type="Proteomes" id="UP000335538">
    <property type="component" value="Unassembled WGS sequence"/>
</dbReference>
<dbReference type="GO" id="GO:0005886">
    <property type="term" value="C:plasma membrane"/>
    <property type="evidence" value="ECO:0007669"/>
    <property type="project" value="UniProtKB-SubCell"/>
</dbReference>
<evidence type="ECO:0000256" key="6">
    <source>
        <dbReference type="ARBA" id="ARBA00023136"/>
    </source>
</evidence>
<organism evidence="8 9">
    <name type="scientific">Pandoraea sputorum</name>
    <dbReference type="NCBI Taxonomy" id="93222"/>
    <lineage>
        <taxon>Bacteria</taxon>
        <taxon>Pseudomonadati</taxon>
        <taxon>Pseudomonadota</taxon>
        <taxon>Betaproteobacteria</taxon>
        <taxon>Burkholderiales</taxon>
        <taxon>Burkholderiaceae</taxon>
        <taxon>Pandoraea</taxon>
    </lineage>
</organism>
<keyword evidence="8" id="KW-0282">Flagellum</keyword>
<keyword evidence="3" id="KW-1003">Cell membrane</keyword>
<dbReference type="AlphaFoldDB" id="A0A5E5ALY8"/>
<keyword evidence="4 7" id="KW-0812">Transmembrane</keyword>
<evidence type="ECO:0000256" key="2">
    <source>
        <dbReference type="ARBA" id="ARBA00006257"/>
    </source>
</evidence>
<comment type="similarity">
    <text evidence="2">Belongs to the FliP/MopC/SpaP family.</text>
</comment>
<evidence type="ECO:0000313" key="8">
    <source>
        <dbReference type="EMBL" id="VVE74096.1"/>
    </source>
</evidence>
<accession>A0A5E5ALY8</accession>
<proteinExistence type="inferred from homology"/>
<sequence>MWSDVPAIAVLSLFTLLPFLVASGTCFVKFSIVFVMVRNRCRAI</sequence>
<evidence type="ECO:0000313" key="9">
    <source>
        <dbReference type="Proteomes" id="UP000335538"/>
    </source>
</evidence>
<name>A0A5E5ALY8_9BURK</name>
<feature type="transmembrane region" description="Helical" evidence="7">
    <location>
        <begin position="6"/>
        <end position="37"/>
    </location>
</feature>
<protein>
    <submittedName>
        <fullName evidence="8">Flagellar biosynthetic protein FliP</fullName>
    </submittedName>
</protein>
<evidence type="ECO:0000256" key="7">
    <source>
        <dbReference type="SAM" id="Phobius"/>
    </source>
</evidence>
<dbReference type="InterPro" id="IPR005838">
    <property type="entry name" value="T3SS_IM_P"/>
</dbReference>
<keyword evidence="5 7" id="KW-1133">Transmembrane helix</keyword>
<dbReference type="GO" id="GO:0009306">
    <property type="term" value="P:protein secretion"/>
    <property type="evidence" value="ECO:0007669"/>
    <property type="project" value="InterPro"/>
</dbReference>
<keyword evidence="8" id="KW-0969">Cilium</keyword>
<comment type="subcellular location">
    <subcellularLocation>
        <location evidence="1">Cell membrane</location>
        <topology evidence="1">Multi-pass membrane protein</topology>
    </subcellularLocation>
</comment>